<organism evidence="1 2">
    <name type="scientific">Pontibaca methylaminivorans</name>
    <dbReference type="NCBI Taxonomy" id="515897"/>
    <lineage>
        <taxon>Bacteria</taxon>
        <taxon>Pseudomonadati</taxon>
        <taxon>Pseudomonadota</taxon>
        <taxon>Alphaproteobacteria</taxon>
        <taxon>Rhodobacterales</taxon>
        <taxon>Roseobacteraceae</taxon>
        <taxon>Pontibaca</taxon>
    </lineage>
</organism>
<evidence type="ECO:0000313" key="2">
    <source>
        <dbReference type="Proteomes" id="UP000192455"/>
    </source>
</evidence>
<evidence type="ECO:0000313" key="1">
    <source>
        <dbReference type="EMBL" id="SIT87088.1"/>
    </source>
</evidence>
<proteinExistence type="predicted"/>
<dbReference type="Proteomes" id="UP000192455">
    <property type="component" value="Unassembled WGS sequence"/>
</dbReference>
<accession>A0A1R3X9V3</accession>
<dbReference type="EMBL" id="FTPS01000004">
    <property type="protein sequence ID" value="SIT87088.1"/>
    <property type="molecule type" value="Genomic_DNA"/>
</dbReference>
<reference evidence="1 2" key="1">
    <citation type="submission" date="2017-01" db="EMBL/GenBank/DDBJ databases">
        <authorList>
            <person name="Mah S.A."/>
            <person name="Swanson W.J."/>
            <person name="Moy G.W."/>
            <person name="Vacquier V.D."/>
        </authorList>
    </citation>
    <scope>NUCLEOTIDE SEQUENCE [LARGE SCALE GENOMIC DNA]</scope>
    <source>
        <strain evidence="1 2">DSM 21219</strain>
    </source>
</reference>
<sequence length="95" mass="10819">MQMPAPHSECLSCELLPLDLPHGADPTSAVCGFQCRRICTLLRQMIADTVEYRESGHERSRLVRPDTARITRQILQQHMSPPVRPAFWPVLLARN</sequence>
<protein>
    <submittedName>
        <fullName evidence="1">Uncharacterized protein</fullName>
    </submittedName>
</protein>
<name>A0A1R3X9V3_9RHOB</name>
<dbReference type="AlphaFoldDB" id="A0A1R3X9V3"/>
<gene>
    <name evidence="1" type="ORF">SAMN05421849_2560</name>
</gene>
<keyword evidence="2" id="KW-1185">Reference proteome</keyword>